<dbReference type="EMBL" id="BSNK01000001">
    <property type="protein sequence ID" value="GLQ23029.1"/>
    <property type="molecule type" value="Genomic_DNA"/>
</dbReference>
<proteinExistence type="predicted"/>
<dbReference type="SUPFAM" id="SSF47616">
    <property type="entry name" value="GST C-terminal domain-like"/>
    <property type="match status" value="1"/>
</dbReference>
<dbReference type="Pfam" id="PF13417">
    <property type="entry name" value="GST_N_3"/>
    <property type="match status" value="1"/>
</dbReference>
<dbReference type="PROSITE" id="PS50404">
    <property type="entry name" value="GST_NTER"/>
    <property type="match status" value="1"/>
</dbReference>
<gene>
    <name evidence="2" type="ORF">GCM10007853_09030</name>
</gene>
<evidence type="ECO:0000313" key="3">
    <source>
        <dbReference type="Proteomes" id="UP001161391"/>
    </source>
</evidence>
<evidence type="ECO:0000259" key="1">
    <source>
        <dbReference type="PROSITE" id="PS50404"/>
    </source>
</evidence>
<dbReference type="CDD" id="cd03205">
    <property type="entry name" value="GST_C_6"/>
    <property type="match status" value="1"/>
</dbReference>
<dbReference type="InterPro" id="IPR004045">
    <property type="entry name" value="Glutathione_S-Trfase_N"/>
</dbReference>
<sequence length="190" mass="20890">MKLYGSLTSPFVRKCRITAIETQLADRLDFVTINVLAGETSHPNPLRMVPAFETDAGEIIVDSRVICEFLASAGSHLSTPEGWSDSILLALADGMTDRAVSITLERRRPKSEQSPGWVTHCETSIRQTLPELARRLPQAFTPGAIALVCALAYLDLRHGSIDWRNGNDTLAGWYEQMSQRPSVIATEPPA</sequence>
<feature type="domain" description="GST N-terminal" evidence="1">
    <location>
        <begin position="1"/>
        <end position="78"/>
    </location>
</feature>
<dbReference type="RefSeq" id="WP_284388026.1">
    <property type="nucleotide sequence ID" value="NZ_BSNK01000001.1"/>
</dbReference>
<accession>A0ABQ5V689</accession>
<reference evidence="2" key="2">
    <citation type="submission" date="2023-01" db="EMBL/GenBank/DDBJ databases">
        <title>Draft genome sequence of Algimonas ampicilliniresistens strain NBRC 108219.</title>
        <authorList>
            <person name="Sun Q."/>
            <person name="Mori K."/>
        </authorList>
    </citation>
    <scope>NUCLEOTIDE SEQUENCE</scope>
    <source>
        <strain evidence="2">NBRC 108219</strain>
    </source>
</reference>
<reference evidence="2" key="1">
    <citation type="journal article" date="2014" name="Int. J. Syst. Evol. Microbiol.">
        <title>Complete genome of a new Firmicutes species belonging to the dominant human colonic microbiota ('Ruminococcus bicirculans') reveals two chromosomes and a selective capacity to utilize plant glucans.</title>
        <authorList>
            <consortium name="NISC Comparative Sequencing Program"/>
            <person name="Wegmann U."/>
            <person name="Louis P."/>
            <person name="Goesmann A."/>
            <person name="Henrissat B."/>
            <person name="Duncan S.H."/>
            <person name="Flint H.J."/>
        </authorList>
    </citation>
    <scope>NUCLEOTIDE SEQUENCE</scope>
    <source>
        <strain evidence="2">NBRC 108219</strain>
    </source>
</reference>
<dbReference type="Gene3D" id="3.40.30.10">
    <property type="entry name" value="Glutaredoxin"/>
    <property type="match status" value="1"/>
</dbReference>
<dbReference type="SUPFAM" id="SSF52833">
    <property type="entry name" value="Thioredoxin-like"/>
    <property type="match status" value="1"/>
</dbReference>
<dbReference type="Proteomes" id="UP001161391">
    <property type="component" value="Unassembled WGS sequence"/>
</dbReference>
<dbReference type="Gene3D" id="1.20.1050.10">
    <property type="match status" value="1"/>
</dbReference>
<organism evidence="2 3">
    <name type="scientific">Algimonas ampicilliniresistens</name>
    <dbReference type="NCBI Taxonomy" id="1298735"/>
    <lineage>
        <taxon>Bacteria</taxon>
        <taxon>Pseudomonadati</taxon>
        <taxon>Pseudomonadota</taxon>
        <taxon>Alphaproteobacteria</taxon>
        <taxon>Maricaulales</taxon>
        <taxon>Robiginitomaculaceae</taxon>
        <taxon>Algimonas</taxon>
    </lineage>
</organism>
<keyword evidence="3" id="KW-1185">Reference proteome</keyword>
<comment type="caution">
    <text evidence="2">The sequence shown here is derived from an EMBL/GenBank/DDBJ whole genome shotgun (WGS) entry which is preliminary data.</text>
</comment>
<dbReference type="InterPro" id="IPR036249">
    <property type="entry name" value="Thioredoxin-like_sf"/>
</dbReference>
<protein>
    <submittedName>
        <fullName evidence="2">Glutathione S-transferase</fullName>
    </submittedName>
</protein>
<name>A0ABQ5V689_9PROT</name>
<evidence type="ECO:0000313" key="2">
    <source>
        <dbReference type="EMBL" id="GLQ23029.1"/>
    </source>
</evidence>
<dbReference type="InterPro" id="IPR036282">
    <property type="entry name" value="Glutathione-S-Trfase_C_sf"/>
</dbReference>